<accession>A0A9Q0XMY0</accession>
<dbReference type="EMBL" id="JAPFRF010000011">
    <property type="protein sequence ID" value="KAJ7317202.1"/>
    <property type="molecule type" value="Genomic_DNA"/>
</dbReference>
<dbReference type="OrthoDB" id="9416546at2759"/>
<comment type="caution">
    <text evidence="2">The sequence shown here is derived from an EMBL/GenBank/DDBJ whole genome shotgun (WGS) entry which is preliminary data.</text>
</comment>
<protein>
    <recommendedName>
        <fullName evidence="4">Histone H2B</fullName>
    </recommendedName>
</protein>
<evidence type="ECO:0000256" key="1">
    <source>
        <dbReference type="SAM" id="MobiDB-lite"/>
    </source>
</evidence>
<dbReference type="AlphaFoldDB" id="A0A9Q0XMY0"/>
<gene>
    <name evidence="2" type="ORF">JRQ81_003364</name>
</gene>
<proteinExistence type="predicted"/>
<dbReference type="GO" id="GO:0046982">
    <property type="term" value="F:protein heterodimerization activity"/>
    <property type="evidence" value="ECO:0007669"/>
    <property type="project" value="InterPro"/>
</dbReference>
<dbReference type="InterPro" id="IPR009072">
    <property type="entry name" value="Histone-fold"/>
</dbReference>
<feature type="compositionally biased region" description="Basic residues" evidence="1">
    <location>
        <begin position="1"/>
        <end position="39"/>
    </location>
</feature>
<sequence>MAAKQGKRKVGALKREHLRKKYQHARRRQKQSQARKYKKLQSCLDHGVKQENATSTVSSKVVRIRSPKLFASKMVRKVLKTYIEVKARALVKALLTDVYNHVATDAETLAQKSHPSPISSTDVRTALKDAMAKELANHSLKPVSGECA</sequence>
<evidence type="ECO:0008006" key="4">
    <source>
        <dbReference type="Google" id="ProtNLM"/>
    </source>
</evidence>
<evidence type="ECO:0000313" key="2">
    <source>
        <dbReference type="EMBL" id="KAJ7317202.1"/>
    </source>
</evidence>
<keyword evidence="3" id="KW-1185">Reference proteome</keyword>
<evidence type="ECO:0000313" key="3">
    <source>
        <dbReference type="Proteomes" id="UP001142489"/>
    </source>
</evidence>
<reference evidence="2" key="1">
    <citation type="journal article" date="2023" name="DNA Res.">
        <title>Chromosome-level genome assembly of Phrynocephalus forsythii using third-generation DNA sequencing and Hi-C analysis.</title>
        <authorList>
            <person name="Qi Y."/>
            <person name="Zhao W."/>
            <person name="Zhao Y."/>
            <person name="Niu C."/>
            <person name="Cao S."/>
            <person name="Zhang Y."/>
        </authorList>
    </citation>
    <scope>NUCLEOTIDE SEQUENCE</scope>
    <source>
        <tissue evidence="2">Muscle</tissue>
    </source>
</reference>
<organism evidence="2 3">
    <name type="scientific">Phrynocephalus forsythii</name>
    <dbReference type="NCBI Taxonomy" id="171643"/>
    <lineage>
        <taxon>Eukaryota</taxon>
        <taxon>Metazoa</taxon>
        <taxon>Chordata</taxon>
        <taxon>Craniata</taxon>
        <taxon>Vertebrata</taxon>
        <taxon>Euteleostomi</taxon>
        <taxon>Lepidosauria</taxon>
        <taxon>Squamata</taxon>
        <taxon>Bifurcata</taxon>
        <taxon>Unidentata</taxon>
        <taxon>Episquamata</taxon>
        <taxon>Toxicofera</taxon>
        <taxon>Iguania</taxon>
        <taxon>Acrodonta</taxon>
        <taxon>Agamidae</taxon>
        <taxon>Agaminae</taxon>
        <taxon>Phrynocephalus</taxon>
    </lineage>
</organism>
<feature type="region of interest" description="Disordered" evidence="1">
    <location>
        <begin position="1"/>
        <end position="43"/>
    </location>
</feature>
<name>A0A9Q0XMY0_9SAUR</name>
<dbReference type="Gene3D" id="1.10.20.10">
    <property type="entry name" value="Histone, subunit A"/>
    <property type="match status" value="1"/>
</dbReference>
<dbReference type="Proteomes" id="UP001142489">
    <property type="component" value="Unassembled WGS sequence"/>
</dbReference>
<dbReference type="SUPFAM" id="SSF47113">
    <property type="entry name" value="Histone-fold"/>
    <property type="match status" value="1"/>
</dbReference>